<dbReference type="Proteomes" id="UP000785679">
    <property type="component" value="Unassembled WGS sequence"/>
</dbReference>
<sequence length="135" mass="14647">MKDIATYSLLLYGGLTLNDPTSAESEFTPSKDVQLINFQITNITASMGQSIVQSHNTAHLPQNGGKLALKGTDYFLDNSVLWRSQPAIVASFIAVGRHGIYNVTVNQQDAVKIALMSSKTTGVFMPQDVSFPKLV</sequence>
<dbReference type="EMBL" id="RRYP01003797">
    <property type="protein sequence ID" value="TNV83473.1"/>
    <property type="molecule type" value="Genomic_DNA"/>
</dbReference>
<reference evidence="1" key="1">
    <citation type="submission" date="2019-06" db="EMBL/GenBank/DDBJ databases">
        <authorList>
            <person name="Zheng W."/>
        </authorList>
    </citation>
    <scope>NUCLEOTIDE SEQUENCE</scope>
    <source>
        <strain evidence="1">QDHG01</strain>
    </source>
</reference>
<name>A0A8J8NYB4_HALGN</name>
<proteinExistence type="predicted"/>
<keyword evidence="2" id="KW-1185">Reference proteome</keyword>
<accession>A0A8J8NYB4</accession>
<evidence type="ECO:0000313" key="1">
    <source>
        <dbReference type="EMBL" id="TNV83473.1"/>
    </source>
</evidence>
<protein>
    <submittedName>
        <fullName evidence="1">Uncharacterized protein</fullName>
    </submittedName>
</protein>
<evidence type="ECO:0000313" key="2">
    <source>
        <dbReference type="Proteomes" id="UP000785679"/>
    </source>
</evidence>
<gene>
    <name evidence="1" type="ORF">FGO68_gene14449</name>
</gene>
<comment type="caution">
    <text evidence="1">The sequence shown here is derived from an EMBL/GenBank/DDBJ whole genome shotgun (WGS) entry which is preliminary data.</text>
</comment>
<dbReference type="AlphaFoldDB" id="A0A8J8NYB4"/>
<organism evidence="1 2">
    <name type="scientific">Halteria grandinella</name>
    <dbReference type="NCBI Taxonomy" id="5974"/>
    <lineage>
        <taxon>Eukaryota</taxon>
        <taxon>Sar</taxon>
        <taxon>Alveolata</taxon>
        <taxon>Ciliophora</taxon>
        <taxon>Intramacronucleata</taxon>
        <taxon>Spirotrichea</taxon>
        <taxon>Stichotrichia</taxon>
        <taxon>Sporadotrichida</taxon>
        <taxon>Halteriidae</taxon>
        <taxon>Halteria</taxon>
    </lineage>
</organism>